<evidence type="ECO:0000313" key="5">
    <source>
        <dbReference type="EMBL" id="MEE1882866.1"/>
    </source>
</evidence>
<dbReference type="GO" id="GO:0016787">
    <property type="term" value="F:hydrolase activity"/>
    <property type="evidence" value="ECO:0007669"/>
    <property type="project" value="UniProtKB-KW"/>
</dbReference>
<comment type="similarity">
    <text evidence="1">Belongs to the type-I restriction system S methylase family.</text>
</comment>
<keyword evidence="6" id="KW-1185">Reference proteome</keyword>
<gene>
    <name evidence="5" type="ORF">V0R55_22145</name>
</gene>
<sequence>MTALLTDNLPLLAGAPNGIKKLRELILELAVRGKLVSQDPNDEPASELLKRIAEKKAQLVAEGKIKKQKPMAAIAEDEKPYHLPDGWEWVRLPEVYYPVSVSGNRLMSSQISEEGAFPVVDQGKKFVAGYTDDESLLIRLPGPVVVFGDHTTERKYVDFDFVAGADGVKILRPVLLDEKFFWWHLVGLKLEGRGYARHFKVLNDAFFALPPKSEQSRIVAKVDDLMALCNRLEAQQIDAESAHAKLVQALLESLTQASEATNFAASWQLFAEHFHTLFTTEPSIDALKQTLLQLAVMGKLVPQDLNDESGSKLLNRLTQEKTRLVAEGKLKKQKPLVAISEAERPFKIPENWAWSRIGELALSTEYGLSEKTSDLQDGVPVLKMGDIQSGQVLLGEKMKVSKSTEGLPELYLEPEDLLYNRTNSAELVGKTGLFLGPSGEYTFASYLIRVRCPKGLFSPAYLNIAMNAPGFRETQISPHLKQQCGQANVNGTIMKNMIVSVPPMAEQLRIVAKVDELMTLCNQLRNRILKVRQLNEKLTNSLVEHALAEDRMQAPVAIDPQAARILLAAEVTHRLHAQRTFGQRKLQKVVYLAEHAARLASIQGSYLRNVAGPHDRHLMNQVEAGMQKHQWYERVERQTVGHAYRPLSQAGQHREAYNRTWSANEQANIEQVIELMRDWDTDRCEMTVTLYAAWNDFIIEGRPVTDDAIVDEVMHRWNDAKLRFGKEEWRAVLTEMKKHGLLTPIGFGKRTTGGTQTLPGLE</sequence>
<dbReference type="RefSeq" id="WP_330126437.1">
    <property type="nucleotide sequence ID" value="NZ_JAZDQQ010000023.1"/>
</dbReference>
<evidence type="ECO:0000259" key="4">
    <source>
        <dbReference type="Pfam" id="PF01420"/>
    </source>
</evidence>
<dbReference type="InterPro" id="IPR044946">
    <property type="entry name" value="Restrct_endonuc_typeI_TRD_sf"/>
</dbReference>
<organism evidence="5 6">
    <name type="scientific">Pseudomonas soli</name>
    <dbReference type="NCBI Taxonomy" id="1306993"/>
    <lineage>
        <taxon>Bacteria</taxon>
        <taxon>Pseudomonadati</taxon>
        <taxon>Pseudomonadota</taxon>
        <taxon>Gammaproteobacteria</taxon>
        <taxon>Pseudomonadales</taxon>
        <taxon>Pseudomonadaceae</taxon>
        <taxon>Pseudomonas</taxon>
    </lineage>
</organism>
<keyword evidence="2" id="KW-0680">Restriction system</keyword>
<dbReference type="InterPro" id="IPR000055">
    <property type="entry name" value="Restrct_endonuc_typeI_TRD"/>
</dbReference>
<evidence type="ECO:0000256" key="3">
    <source>
        <dbReference type="ARBA" id="ARBA00023125"/>
    </source>
</evidence>
<comment type="caution">
    <text evidence="5">The sequence shown here is derived from an EMBL/GenBank/DDBJ whole genome shotgun (WGS) entry which is preliminary data.</text>
</comment>
<evidence type="ECO:0000313" key="6">
    <source>
        <dbReference type="Proteomes" id="UP001329505"/>
    </source>
</evidence>
<keyword evidence="5" id="KW-0378">Hydrolase</keyword>
<reference evidence="5 6" key="1">
    <citation type="submission" date="2024-01" db="EMBL/GenBank/DDBJ databases">
        <title>Unpublished Manusciprt.</title>
        <authorList>
            <person name="Duman M."/>
            <person name="Valdes E.G."/>
            <person name="Ajmi N."/>
            <person name="Altun S."/>
            <person name="Saticioglu I.B."/>
        </authorList>
    </citation>
    <scope>NUCLEOTIDE SEQUENCE [LARGE SCALE GENOMIC DNA]</scope>
    <source>
        <strain evidence="5 6">139P</strain>
    </source>
</reference>
<feature type="domain" description="Type I restriction modification DNA specificity" evidence="4">
    <location>
        <begin position="349"/>
        <end position="529"/>
    </location>
</feature>
<name>A0ABU7GV70_9PSED</name>
<dbReference type="CDD" id="cd17524">
    <property type="entry name" value="RMtype1_S_EcoUTORF5051P-TRD2-CR2_like"/>
    <property type="match status" value="1"/>
</dbReference>
<dbReference type="PANTHER" id="PTHR43140">
    <property type="entry name" value="TYPE-1 RESTRICTION ENZYME ECOKI SPECIFICITY PROTEIN"/>
    <property type="match status" value="1"/>
</dbReference>
<accession>A0ABU7GV70</accession>
<keyword evidence="3" id="KW-0238">DNA-binding</keyword>
<dbReference type="Gene3D" id="3.90.220.20">
    <property type="entry name" value="DNA methylase specificity domains"/>
    <property type="match status" value="2"/>
</dbReference>
<dbReference type="PANTHER" id="PTHR43140:SF1">
    <property type="entry name" value="TYPE I RESTRICTION ENZYME ECOKI SPECIFICITY SUBUNIT"/>
    <property type="match status" value="1"/>
</dbReference>
<dbReference type="Pfam" id="PF01420">
    <property type="entry name" value="Methylase_S"/>
    <property type="match status" value="1"/>
</dbReference>
<keyword evidence="5" id="KW-0540">Nuclease</keyword>
<dbReference type="EMBL" id="JAZDQQ010000023">
    <property type="protein sequence ID" value="MEE1882866.1"/>
    <property type="molecule type" value="Genomic_DNA"/>
</dbReference>
<protein>
    <submittedName>
        <fullName evidence="5">Restriction endonuclease subunit S</fullName>
        <ecNumber evidence="5">3.1.21.-</ecNumber>
    </submittedName>
</protein>
<evidence type="ECO:0000256" key="2">
    <source>
        <dbReference type="ARBA" id="ARBA00022747"/>
    </source>
</evidence>
<keyword evidence="5" id="KW-0255">Endonuclease</keyword>
<evidence type="ECO:0000256" key="1">
    <source>
        <dbReference type="ARBA" id="ARBA00010923"/>
    </source>
</evidence>
<dbReference type="Proteomes" id="UP001329505">
    <property type="component" value="Unassembled WGS sequence"/>
</dbReference>
<dbReference type="GO" id="GO:0004519">
    <property type="term" value="F:endonuclease activity"/>
    <property type="evidence" value="ECO:0007669"/>
    <property type="project" value="UniProtKB-KW"/>
</dbReference>
<dbReference type="InterPro" id="IPR051212">
    <property type="entry name" value="Type-I_RE_S_subunit"/>
</dbReference>
<dbReference type="SUPFAM" id="SSF116734">
    <property type="entry name" value="DNA methylase specificity domain"/>
    <property type="match status" value="2"/>
</dbReference>
<proteinExistence type="inferred from homology"/>
<dbReference type="EC" id="3.1.21.-" evidence="5"/>